<comment type="caution">
    <text evidence="4">The sequence shown here is derived from an EMBL/GenBank/DDBJ whole genome shotgun (WGS) entry which is preliminary data.</text>
</comment>
<dbReference type="Pfam" id="PF03795">
    <property type="entry name" value="YCII"/>
    <property type="match status" value="1"/>
</dbReference>
<dbReference type="Proteomes" id="UP001589611">
    <property type="component" value="Unassembled WGS sequence"/>
</dbReference>
<organism evidence="4 5">
    <name type="scientific">Microbacterium terregens</name>
    <dbReference type="NCBI Taxonomy" id="69363"/>
    <lineage>
        <taxon>Bacteria</taxon>
        <taxon>Bacillati</taxon>
        <taxon>Actinomycetota</taxon>
        <taxon>Actinomycetes</taxon>
        <taxon>Micrococcales</taxon>
        <taxon>Microbacteriaceae</taxon>
        <taxon>Microbacterium</taxon>
    </lineage>
</organism>
<accession>A0ABV5T6L8</accession>
<evidence type="ECO:0000313" key="4">
    <source>
        <dbReference type="EMBL" id="MFB9646899.1"/>
    </source>
</evidence>
<dbReference type="InterPro" id="IPR011008">
    <property type="entry name" value="Dimeric_a/b-barrel"/>
</dbReference>
<dbReference type="PANTHER" id="PTHR35174">
    <property type="entry name" value="BLL7171 PROTEIN-RELATED"/>
    <property type="match status" value="1"/>
</dbReference>
<dbReference type="EMBL" id="JBHMBE010000004">
    <property type="protein sequence ID" value="MFB9646899.1"/>
    <property type="molecule type" value="Genomic_DNA"/>
</dbReference>
<dbReference type="SUPFAM" id="SSF54909">
    <property type="entry name" value="Dimeric alpha+beta barrel"/>
    <property type="match status" value="1"/>
</dbReference>
<name>A0ABV5T6L8_9MICO</name>
<dbReference type="RefSeq" id="WP_344715012.1">
    <property type="nucleotide sequence ID" value="NZ_BAAAWH010000001.1"/>
</dbReference>
<comment type="similarity">
    <text evidence="1">Belongs to the YciI family.</text>
</comment>
<evidence type="ECO:0000256" key="1">
    <source>
        <dbReference type="ARBA" id="ARBA00007689"/>
    </source>
</evidence>
<keyword evidence="5" id="KW-1185">Reference proteome</keyword>
<feature type="region of interest" description="Disordered" evidence="2">
    <location>
        <begin position="34"/>
        <end position="55"/>
    </location>
</feature>
<reference evidence="4 5" key="1">
    <citation type="submission" date="2024-09" db="EMBL/GenBank/DDBJ databases">
        <authorList>
            <person name="Sun Q."/>
            <person name="Mori K."/>
        </authorList>
    </citation>
    <scope>NUCLEOTIDE SEQUENCE [LARGE SCALE GENOMIC DNA]</scope>
    <source>
        <strain evidence="4 5">JCM 1342</strain>
    </source>
</reference>
<protein>
    <submittedName>
        <fullName evidence="4">YciI family protein</fullName>
    </submittedName>
</protein>
<evidence type="ECO:0000259" key="3">
    <source>
        <dbReference type="Pfam" id="PF03795"/>
    </source>
</evidence>
<gene>
    <name evidence="4" type="ORF">ACFFPJ_13950</name>
</gene>
<feature type="compositionally biased region" description="Basic and acidic residues" evidence="2">
    <location>
        <begin position="38"/>
        <end position="50"/>
    </location>
</feature>
<proteinExistence type="inferred from homology"/>
<sequence>MKFLMLVVADPDLTTDEEPVLTIEEWVQETAQSGVNLDGDRLRPPSDAKTVRRRNGKVSVTDGPFVETHEWIAGFDLLECDTIEQAIEVATRHPMATHGTIELRPFWPLELD</sequence>
<evidence type="ECO:0000313" key="5">
    <source>
        <dbReference type="Proteomes" id="UP001589611"/>
    </source>
</evidence>
<feature type="domain" description="YCII-related" evidence="3">
    <location>
        <begin position="1"/>
        <end position="108"/>
    </location>
</feature>
<dbReference type="InterPro" id="IPR005545">
    <property type="entry name" value="YCII"/>
</dbReference>
<dbReference type="PANTHER" id="PTHR35174:SF3">
    <property type="entry name" value="BLL7171 PROTEIN"/>
    <property type="match status" value="1"/>
</dbReference>
<dbReference type="Gene3D" id="3.30.70.1060">
    <property type="entry name" value="Dimeric alpha+beta barrel"/>
    <property type="match status" value="1"/>
</dbReference>
<evidence type="ECO:0000256" key="2">
    <source>
        <dbReference type="SAM" id="MobiDB-lite"/>
    </source>
</evidence>